<feature type="domain" description="Hydantoinase/oxoprolinase N-terminal" evidence="2">
    <location>
        <begin position="4"/>
        <end position="181"/>
    </location>
</feature>
<dbReference type="EMBL" id="REFZ01000036">
    <property type="protein sequence ID" value="RQG95272.1"/>
    <property type="molecule type" value="Genomic_DNA"/>
</dbReference>
<reference evidence="4 5" key="1">
    <citation type="submission" date="2018-10" db="EMBL/GenBank/DDBJ databases">
        <title>Natrarchaeobius chitinivorans gen. nov., sp. nov., and Natrarchaeobius haloalkaliphilus sp. nov., alkaliphilic, chitin-utilizing haloarchaea from hypersaline alkaline lakes.</title>
        <authorList>
            <person name="Sorokin D.Y."/>
            <person name="Elcheninov A.G."/>
            <person name="Kostrikina N.A."/>
            <person name="Bale N.J."/>
            <person name="Sinninghe Damste J.S."/>
            <person name="Khijniak T.V."/>
            <person name="Kublanov I.V."/>
            <person name="Toshchakov S.V."/>
        </authorList>
    </citation>
    <scope>NUCLEOTIDE SEQUENCE [LARGE SCALE GENOMIC DNA]</scope>
    <source>
        <strain evidence="4 5">AArcht7</strain>
    </source>
</reference>
<dbReference type="OrthoDB" id="8261at2157"/>
<dbReference type="PANTHER" id="PTHR11365:SF23">
    <property type="entry name" value="HYPOTHETICAL 5-OXOPROLINASE (EUROFUNG)-RELATED"/>
    <property type="match status" value="1"/>
</dbReference>
<dbReference type="Pfam" id="PF01968">
    <property type="entry name" value="Hydantoinase_A"/>
    <property type="match status" value="1"/>
</dbReference>
<dbReference type="InterPro" id="IPR049517">
    <property type="entry name" value="ACX-like_C"/>
</dbReference>
<evidence type="ECO:0000313" key="5">
    <source>
        <dbReference type="Proteomes" id="UP000281431"/>
    </source>
</evidence>
<dbReference type="Gene3D" id="3.30.420.40">
    <property type="match status" value="1"/>
</dbReference>
<dbReference type="GO" id="GO:0006749">
    <property type="term" value="P:glutathione metabolic process"/>
    <property type="evidence" value="ECO:0007669"/>
    <property type="project" value="TreeGrafter"/>
</dbReference>
<gene>
    <name evidence="4" type="ORF">EA472_21840</name>
</gene>
<dbReference type="InterPro" id="IPR008040">
    <property type="entry name" value="Hydant_A_N"/>
</dbReference>
<keyword evidence="5" id="KW-1185">Reference proteome</keyword>
<name>A0A3N6N9P8_NATCH</name>
<dbReference type="InterPro" id="IPR045079">
    <property type="entry name" value="Oxoprolinase-like"/>
</dbReference>
<dbReference type="Pfam" id="PF05378">
    <property type="entry name" value="Hydant_A_N"/>
    <property type="match status" value="1"/>
</dbReference>
<proteinExistence type="predicted"/>
<dbReference type="Proteomes" id="UP000281431">
    <property type="component" value="Unassembled WGS sequence"/>
</dbReference>
<dbReference type="GO" id="GO:0017168">
    <property type="term" value="F:5-oxoprolinase (ATP-hydrolyzing) activity"/>
    <property type="evidence" value="ECO:0007669"/>
    <property type="project" value="TreeGrafter"/>
</dbReference>
<dbReference type="GO" id="GO:0005829">
    <property type="term" value="C:cytosol"/>
    <property type="evidence" value="ECO:0007669"/>
    <property type="project" value="TreeGrafter"/>
</dbReference>
<comment type="caution">
    <text evidence="4">The sequence shown here is derived from an EMBL/GenBank/DDBJ whole genome shotgun (WGS) entry which is preliminary data.</text>
</comment>
<dbReference type="SUPFAM" id="SSF53067">
    <property type="entry name" value="Actin-like ATPase domain"/>
    <property type="match status" value="1"/>
</dbReference>
<evidence type="ECO:0000259" key="2">
    <source>
        <dbReference type="Pfam" id="PF05378"/>
    </source>
</evidence>
<organism evidence="4 5">
    <name type="scientific">Natrarchaeobius chitinivorans</name>
    <dbReference type="NCBI Taxonomy" id="1679083"/>
    <lineage>
        <taxon>Archaea</taxon>
        <taxon>Methanobacteriati</taxon>
        <taxon>Methanobacteriota</taxon>
        <taxon>Stenosarchaea group</taxon>
        <taxon>Halobacteria</taxon>
        <taxon>Halobacteriales</taxon>
        <taxon>Natrialbaceae</taxon>
        <taxon>Natrarchaeobius</taxon>
    </lineage>
</organism>
<dbReference type="InterPro" id="IPR002821">
    <property type="entry name" value="Hydantoinase_A"/>
</dbReference>
<evidence type="ECO:0000313" key="4">
    <source>
        <dbReference type="EMBL" id="RQG95272.1"/>
    </source>
</evidence>
<sequence length="681" mass="74579">MSYRLGVDVGGTFTDLILFDEDMESMHQTKVASTPEDPSKGVINGIDTLTDEYGISGDEFEQVIHGTTVATNALLEKEGVKTGLITTAGFEDVLQIGRQTRPDLYNFWEHKPDPLVRRRNRVGVTEKISPKGEIIEPIKYDELETVVNQLAENNVDAIAVCLLHSYANSEHEEEIKSYIQSKYPDTTIAVSSEIVPEYREFERMSTTIINAYVQPLMAQYLRQLENKLLNQNIETSLQIMQSNGGIMTAETASEKSAHTLLSGPSAGVLTGKVIGNLTDTENLITFDVGGTSSDICTIHEGEPEDSVENEIGGYPVRIPMLDINTIGAGGGSIAWVDKGGALRVGPKSSGAQPGPVCYGRGGEEPTVTDAHLLLGRLNSDYLLGGELEVDYETAERMMKEKLADPLGMTVEKAAEGVFDVVIANMARGMRVVSVESGYDPREFSLVAFGGAGPLHAYRLIQELDMEKAIIPVTPGVASSLGLLSADTRHDYVTTIVKNIDDLSVDELRTAYNQLKDEAEKRIAAEGIDSPQFSRVADVKYKRQGYELSIPVPNAVFEEGLSMLKDVFAQEHEREYDFSFDNEPIELVNVRLSAISSVETPSLKSDDPQILNPEDAIVGSRDVVFRGETYKTIIYEREKLPPSHQLSGPAILEELSSTTVIGPTQDAYVDEYGNVHITEGNK</sequence>
<dbReference type="InterPro" id="IPR043129">
    <property type="entry name" value="ATPase_NBD"/>
</dbReference>
<feature type="domain" description="Acetophenone carboxylase-like C-terminal" evidence="3">
    <location>
        <begin position="505"/>
        <end position="677"/>
    </location>
</feature>
<accession>A0A3N6N9P8</accession>
<dbReference type="PANTHER" id="PTHR11365">
    <property type="entry name" value="5-OXOPROLINASE RELATED"/>
    <property type="match status" value="1"/>
</dbReference>
<evidence type="ECO:0000259" key="3">
    <source>
        <dbReference type="Pfam" id="PF19278"/>
    </source>
</evidence>
<evidence type="ECO:0000259" key="1">
    <source>
        <dbReference type="Pfam" id="PF01968"/>
    </source>
</evidence>
<protein>
    <submittedName>
        <fullName evidence="4">Hydantoinase/oxoprolinase family protein</fullName>
    </submittedName>
</protein>
<dbReference type="AlphaFoldDB" id="A0A3N6N9P8"/>
<feature type="domain" description="Hydantoinase A/oxoprolinase" evidence="1">
    <location>
        <begin position="203"/>
        <end position="490"/>
    </location>
</feature>
<dbReference type="Pfam" id="PF19278">
    <property type="entry name" value="Hydant_A_C"/>
    <property type="match status" value="1"/>
</dbReference>